<dbReference type="AlphaFoldDB" id="A0A3A9YPR8"/>
<dbReference type="EMBL" id="RBAL01000020">
    <property type="protein sequence ID" value="RKN37992.1"/>
    <property type="molecule type" value="Genomic_DNA"/>
</dbReference>
<keyword evidence="3" id="KW-1185">Reference proteome</keyword>
<proteinExistence type="predicted"/>
<comment type="caution">
    <text evidence="2">The sequence shown here is derived from an EMBL/GenBank/DDBJ whole genome shotgun (WGS) entry which is preliminary data.</text>
</comment>
<dbReference type="OrthoDB" id="4338412at2"/>
<sequence length="90" mass="8981">MASIRTARALATLAAVPLAFAALSGVAHADAAVGGNSYIGADNDNLGNSSITQQNAQGPGATNLSQTANAIGFGNVIDQSQPSFTFVFGR</sequence>
<dbReference type="RefSeq" id="WP_120683855.1">
    <property type="nucleotide sequence ID" value="NZ_RBAL01000020.1"/>
</dbReference>
<gene>
    <name evidence="2" type="ORF">D7294_25715</name>
</gene>
<evidence type="ECO:0000256" key="1">
    <source>
        <dbReference type="SAM" id="SignalP"/>
    </source>
</evidence>
<organism evidence="2 3">
    <name type="scientific">Streptomyces hoynatensis</name>
    <dbReference type="NCBI Taxonomy" id="1141874"/>
    <lineage>
        <taxon>Bacteria</taxon>
        <taxon>Bacillati</taxon>
        <taxon>Actinomycetota</taxon>
        <taxon>Actinomycetes</taxon>
        <taxon>Kitasatosporales</taxon>
        <taxon>Streptomycetaceae</taxon>
        <taxon>Streptomyces</taxon>
    </lineage>
</organism>
<feature type="signal peptide" evidence="1">
    <location>
        <begin position="1"/>
        <end position="29"/>
    </location>
</feature>
<dbReference type="Proteomes" id="UP000272474">
    <property type="component" value="Unassembled WGS sequence"/>
</dbReference>
<evidence type="ECO:0008006" key="4">
    <source>
        <dbReference type="Google" id="ProtNLM"/>
    </source>
</evidence>
<feature type="chain" id="PRO_5038666478" description="Secreted protein" evidence="1">
    <location>
        <begin position="30"/>
        <end position="90"/>
    </location>
</feature>
<evidence type="ECO:0000313" key="3">
    <source>
        <dbReference type="Proteomes" id="UP000272474"/>
    </source>
</evidence>
<name>A0A3A9YPR8_9ACTN</name>
<reference evidence="2 3" key="1">
    <citation type="journal article" date="2014" name="Int. J. Syst. Evol. Microbiol.">
        <title>Streptomyces hoynatensis sp. nov., isolated from deep marine sediment.</title>
        <authorList>
            <person name="Veyisoglu A."/>
            <person name="Sahin N."/>
        </authorList>
    </citation>
    <scope>NUCLEOTIDE SEQUENCE [LARGE SCALE GENOMIC DNA]</scope>
    <source>
        <strain evidence="2 3">KCTC 29097</strain>
    </source>
</reference>
<accession>A0A3A9YPR8</accession>
<protein>
    <recommendedName>
        <fullName evidence="4">Secreted protein</fullName>
    </recommendedName>
</protein>
<keyword evidence="1" id="KW-0732">Signal</keyword>
<evidence type="ECO:0000313" key="2">
    <source>
        <dbReference type="EMBL" id="RKN37992.1"/>
    </source>
</evidence>